<evidence type="ECO:0000313" key="8">
    <source>
        <dbReference type="Proteomes" id="UP000198508"/>
    </source>
</evidence>
<dbReference type="EMBL" id="FOIM01000007">
    <property type="protein sequence ID" value="SET49449.1"/>
    <property type="molecule type" value="Genomic_DNA"/>
</dbReference>
<gene>
    <name evidence="7" type="ORF">SAMN05216313_10765</name>
</gene>
<evidence type="ECO:0000259" key="6">
    <source>
        <dbReference type="Pfam" id="PF10415"/>
    </source>
</evidence>
<comment type="catalytic activity">
    <reaction evidence="1">
        <text>L-aspartate = fumarate + NH4(+)</text>
        <dbReference type="Rhea" id="RHEA:16601"/>
        <dbReference type="ChEBI" id="CHEBI:28938"/>
        <dbReference type="ChEBI" id="CHEBI:29806"/>
        <dbReference type="ChEBI" id="CHEBI:29991"/>
        <dbReference type="EC" id="4.3.1.1"/>
    </reaction>
</comment>
<protein>
    <recommendedName>
        <fullName evidence="2">aspartate ammonia-lyase</fullName>
        <ecNumber evidence="2">4.3.1.1</ecNumber>
    </recommendedName>
</protein>
<dbReference type="GO" id="GO:0006531">
    <property type="term" value="P:aspartate metabolic process"/>
    <property type="evidence" value="ECO:0007669"/>
    <property type="project" value="TreeGrafter"/>
</dbReference>
<dbReference type="Proteomes" id="UP000198508">
    <property type="component" value="Unassembled WGS sequence"/>
</dbReference>
<dbReference type="Gene3D" id="1.10.275.10">
    <property type="entry name" value="Fumarase/aspartase (N-terminal domain)"/>
    <property type="match status" value="1"/>
</dbReference>
<dbReference type="Pfam" id="PF00206">
    <property type="entry name" value="Lyase_1"/>
    <property type="match status" value="1"/>
</dbReference>
<dbReference type="PROSITE" id="PS00163">
    <property type="entry name" value="FUMARATE_LYASES"/>
    <property type="match status" value="1"/>
</dbReference>
<keyword evidence="8" id="KW-1185">Reference proteome</keyword>
<evidence type="ECO:0000256" key="1">
    <source>
        <dbReference type="ARBA" id="ARBA00001494"/>
    </source>
</evidence>
<dbReference type="InterPro" id="IPR020557">
    <property type="entry name" value="Fumarate_lyase_CS"/>
</dbReference>
<dbReference type="GeneID" id="93280495"/>
<dbReference type="InterPro" id="IPR024083">
    <property type="entry name" value="Fumarase/histidase_N"/>
</dbReference>
<evidence type="ECO:0000256" key="4">
    <source>
        <dbReference type="ARBA" id="ARBA00023239"/>
    </source>
</evidence>
<dbReference type="InterPro" id="IPR022761">
    <property type="entry name" value="Fumarate_lyase_N"/>
</dbReference>
<dbReference type="SUPFAM" id="SSF48557">
    <property type="entry name" value="L-aspartase-like"/>
    <property type="match status" value="1"/>
</dbReference>
<dbReference type="GO" id="GO:0006099">
    <property type="term" value="P:tricarboxylic acid cycle"/>
    <property type="evidence" value="ECO:0007669"/>
    <property type="project" value="InterPro"/>
</dbReference>
<name>A0A1I0EXM3_9FIRM</name>
<dbReference type="FunFam" id="1.10.40.30:FF:000002">
    <property type="entry name" value="Fumarate hydratase class II"/>
    <property type="match status" value="1"/>
</dbReference>
<dbReference type="InterPro" id="IPR018951">
    <property type="entry name" value="Fumarase_C_C"/>
</dbReference>
<accession>A0A1I0EXM3</accession>
<evidence type="ECO:0000259" key="5">
    <source>
        <dbReference type="Pfam" id="PF00206"/>
    </source>
</evidence>
<dbReference type="RefSeq" id="WP_092362490.1">
    <property type="nucleotide sequence ID" value="NZ_CABJCG010000002.1"/>
</dbReference>
<dbReference type="PRINTS" id="PR00149">
    <property type="entry name" value="FUMRATELYASE"/>
</dbReference>
<dbReference type="FunFam" id="1.20.200.10:FF:000001">
    <property type="entry name" value="Fumarate hydratase, mitochondrial"/>
    <property type="match status" value="1"/>
</dbReference>
<dbReference type="STRING" id="460384.SAMN05216313_10765"/>
<dbReference type="PANTHER" id="PTHR42696:SF2">
    <property type="entry name" value="ASPARTATE AMMONIA-LYASE"/>
    <property type="match status" value="1"/>
</dbReference>
<organism evidence="7 8">
    <name type="scientific">Enterocloster lavalensis</name>
    <dbReference type="NCBI Taxonomy" id="460384"/>
    <lineage>
        <taxon>Bacteria</taxon>
        <taxon>Bacillati</taxon>
        <taxon>Bacillota</taxon>
        <taxon>Clostridia</taxon>
        <taxon>Lachnospirales</taxon>
        <taxon>Lachnospiraceae</taxon>
        <taxon>Enterocloster</taxon>
    </lineage>
</organism>
<dbReference type="CDD" id="cd01357">
    <property type="entry name" value="Aspartase"/>
    <property type="match status" value="1"/>
</dbReference>
<dbReference type="InterPro" id="IPR051546">
    <property type="entry name" value="Aspartate_Ammonia-Lyase"/>
</dbReference>
<feature type="domain" description="Fumarase C C-terminal" evidence="6">
    <location>
        <begin position="406"/>
        <end position="459"/>
    </location>
</feature>
<dbReference type="EC" id="4.3.1.1" evidence="2"/>
<reference evidence="8" key="1">
    <citation type="submission" date="2016-10" db="EMBL/GenBank/DDBJ databases">
        <authorList>
            <person name="Varghese N."/>
            <person name="Submissions S."/>
        </authorList>
    </citation>
    <scope>NUCLEOTIDE SEQUENCE [LARGE SCALE GENOMIC DNA]</scope>
    <source>
        <strain evidence="8">NLAE-zl-G277</strain>
    </source>
</reference>
<dbReference type="Gene3D" id="1.20.200.10">
    <property type="entry name" value="Fumarase/aspartase (Central domain)"/>
    <property type="match status" value="1"/>
</dbReference>
<dbReference type="PANTHER" id="PTHR42696">
    <property type="entry name" value="ASPARTATE AMMONIA-LYASE"/>
    <property type="match status" value="1"/>
</dbReference>
<dbReference type="GO" id="GO:0005829">
    <property type="term" value="C:cytosol"/>
    <property type="evidence" value="ECO:0007669"/>
    <property type="project" value="TreeGrafter"/>
</dbReference>
<proteinExistence type="predicted"/>
<keyword evidence="4 7" id="KW-0456">Lyase</keyword>
<sequence length="478" mass="51678">MMTREESDSIGTMQVPEKAYYGVQALRARNNFHITGRPLHTEFIRNLVRIKKAAAMTNMAAHVLDESIGGAIIKACDEIISGKLHQAFIVDAIQGGAGTSANMNANEVIANRAIEILGGRKGDYSIVHPNDHVNMAQSTNDVIPCAGKLTMMGLLPRLIEELERLQKAFSDKAVEFDDVVKMGRTQLQDAVPIRLGQSFEAYANVVGRDISRLKGLKKDLRALNIGATAVGTAINVNPVYLFQIIKNINLICGTDCYQADDLFDATQNLDCFVHVSGALKTCASSLSKICNDLRLLSSGPHAGLGEINLPPKQNGSSIMPGKINPVIPEVVSQVAFNVIGNDVTVTMAAEAGQLELNAFEPVIFYKIFESIDTLGGAVTTLIDNCVLGITANRDRCRRLVETSSALATALCPSLGYKLSAEIAKKALSTGIPVRQIVLEEGLMTQEQLDRCLNLKDMTQPGHLVEYRKIGAGKSEKTE</sequence>
<dbReference type="NCBIfam" id="NF008909">
    <property type="entry name" value="PRK12273.1"/>
    <property type="match status" value="1"/>
</dbReference>
<dbReference type="Gene3D" id="1.10.40.30">
    <property type="entry name" value="Fumarase/aspartase (C-terminal domain)"/>
    <property type="match status" value="1"/>
</dbReference>
<evidence type="ECO:0000256" key="2">
    <source>
        <dbReference type="ARBA" id="ARBA00012992"/>
    </source>
</evidence>
<keyword evidence="3" id="KW-0028">Amino-acid biosynthesis</keyword>
<feature type="domain" description="Fumarate lyase N-terminal" evidence="5">
    <location>
        <begin position="11"/>
        <end position="340"/>
    </location>
</feature>
<dbReference type="FunFam" id="1.10.275.10:FF:000001">
    <property type="entry name" value="Fumarate hydratase, mitochondrial"/>
    <property type="match status" value="1"/>
</dbReference>
<dbReference type="Pfam" id="PF10415">
    <property type="entry name" value="FumaraseC_C"/>
    <property type="match status" value="1"/>
</dbReference>
<evidence type="ECO:0000313" key="7">
    <source>
        <dbReference type="EMBL" id="SET49449.1"/>
    </source>
</evidence>
<dbReference type="InterPro" id="IPR000362">
    <property type="entry name" value="Fumarate_lyase_fam"/>
</dbReference>
<dbReference type="InterPro" id="IPR008948">
    <property type="entry name" value="L-Aspartase-like"/>
</dbReference>
<dbReference type="GO" id="GO:0008797">
    <property type="term" value="F:aspartate ammonia-lyase activity"/>
    <property type="evidence" value="ECO:0007669"/>
    <property type="project" value="UniProtKB-EC"/>
</dbReference>
<evidence type="ECO:0000256" key="3">
    <source>
        <dbReference type="ARBA" id="ARBA00022605"/>
    </source>
</evidence>
<dbReference type="AlphaFoldDB" id="A0A1I0EXM3"/>
<dbReference type="GO" id="GO:0008652">
    <property type="term" value="P:amino acid biosynthetic process"/>
    <property type="evidence" value="ECO:0007669"/>
    <property type="project" value="UniProtKB-KW"/>
</dbReference>